<evidence type="ECO:0000313" key="1">
    <source>
        <dbReference type="EMBL" id="CEP09502.1"/>
    </source>
</evidence>
<dbReference type="OrthoDB" id="5673at2759"/>
<name>A0A0B7MWM8_9FUNG</name>
<dbReference type="Gene3D" id="3.40.1410.10">
    <property type="entry name" value="Chorismate lyase-like"/>
    <property type="match status" value="1"/>
</dbReference>
<dbReference type="Proteomes" id="UP000054107">
    <property type="component" value="Unassembled WGS sequence"/>
</dbReference>
<dbReference type="EMBL" id="LN721642">
    <property type="protein sequence ID" value="CEP09502.1"/>
    <property type="molecule type" value="Genomic_DNA"/>
</dbReference>
<dbReference type="SUPFAM" id="SSF64288">
    <property type="entry name" value="Chorismate lyase-like"/>
    <property type="match status" value="1"/>
</dbReference>
<gene>
    <name evidence="1" type="primary">PARPA_03001.1 scaffold 6049</name>
</gene>
<dbReference type="STRING" id="35722.A0A0B7MWM8"/>
<organism evidence="1 2">
    <name type="scientific">Parasitella parasitica</name>
    <dbReference type="NCBI Taxonomy" id="35722"/>
    <lineage>
        <taxon>Eukaryota</taxon>
        <taxon>Fungi</taxon>
        <taxon>Fungi incertae sedis</taxon>
        <taxon>Mucoromycota</taxon>
        <taxon>Mucoromycotina</taxon>
        <taxon>Mucoromycetes</taxon>
        <taxon>Mucorales</taxon>
        <taxon>Mucorineae</taxon>
        <taxon>Mucoraceae</taxon>
        <taxon>Parasitella</taxon>
    </lineage>
</organism>
<dbReference type="InterPro" id="IPR028978">
    <property type="entry name" value="Chorismate_lyase_/UTRA_dom_sf"/>
</dbReference>
<keyword evidence="2" id="KW-1185">Reference proteome</keyword>
<reference evidence="1 2" key="1">
    <citation type="submission" date="2014-09" db="EMBL/GenBank/DDBJ databases">
        <authorList>
            <person name="Ellenberger Sabrina"/>
        </authorList>
    </citation>
    <scope>NUCLEOTIDE SEQUENCE [LARGE SCALE GENOMIC DNA]</scope>
    <source>
        <strain evidence="1 2">CBS 412.66</strain>
    </source>
</reference>
<sequence>MTGRLPEPSGTEGYKRIPFQFTEELSSKNVFLRLPDSFSPLERMLLQATGNLQRIMSAYYNTPSHVKILKNVATPSTDHKEYERKIVMYFNKKLAYEAESILIVRDKTVLDLIEKHKYGLGQIFGHTRRSPDFVLHAIGRHGNAPGASFWRDYSLKIPGVLDCYIRETFEKDLFEQYTGDCKDGTIWQSTASQDWPYEKAKCPPMKKGCLIS</sequence>
<accession>A0A0B7MWM8</accession>
<evidence type="ECO:0000313" key="2">
    <source>
        <dbReference type="Proteomes" id="UP000054107"/>
    </source>
</evidence>
<protein>
    <submittedName>
        <fullName evidence="1">Uncharacterized protein</fullName>
    </submittedName>
</protein>
<proteinExistence type="predicted"/>
<dbReference type="AlphaFoldDB" id="A0A0B7MWM8"/>